<name>A0ABY4EJD8_VITST</name>
<dbReference type="SUPFAM" id="SSF56425">
    <property type="entry name" value="Succinate dehydrogenase/fumarate reductase flavoprotein, catalytic domain"/>
    <property type="match status" value="1"/>
</dbReference>
<evidence type="ECO:0000256" key="2">
    <source>
        <dbReference type="ARBA" id="ARBA00004950"/>
    </source>
</evidence>
<evidence type="ECO:0000256" key="7">
    <source>
        <dbReference type="ARBA" id="ARBA00022827"/>
    </source>
</evidence>
<comment type="subcellular location">
    <subcellularLocation>
        <location evidence="11">Cytoplasm</location>
    </subcellularLocation>
</comment>
<feature type="domain" description="FAD-dependent oxidoreductase 2 FAD-binding" evidence="12">
    <location>
        <begin position="9"/>
        <end position="380"/>
    </location>
</feature>
<evidence type="ECO:0000259" key="12">
    <source>
        <dbReference type="Pfam" id="PF00890"/>
    </source>
</evidence>
<gene>
    <name evidence="13" type="primary">nadB</name>
    <name evidence="13" type="ORF">LVJ81_05565</name>
</gene>
<evidence type="ECO:0000256" key="5">
    <source>
        <dbReference type="ARBA" id="ARBA00022630"/>
    </source>
</evidence>
<evidence type="ECO:0000313" key="14">
    <source>
        <dbReference type="Proteomes" id="UP000832034"/>
    </source>
</evidence>
<accession>A0ABY4EJD8</accession>
<evidence type="ECO:0000256" key="4">
    <source>
        <dbReference type="ARBA" id="ARBA00012173"/>
    </source>
</evidence>
<dbReference type="InterPro" id="IPR005288">
    <property type="entry name" value="NadB"/>
</dbReference>
<dbReference type="NCBIfam" id="TIGR00551">
    <property type="entry name" value="nadB"/>
    <property type="match status" value="1"/>
</dbReference>
<organism evidence="13 14">
    <name type="scientific">Vitreoscilla stercoraria</name>
    <dbReference type="NCBI Taxonomy" id="61"/>
    <lineage>
        <taxon>Bacteria</taxon>
        <taxon>Pseudomonadati</taxon>
        <taxon>Pseudomonadota</taxon>
        <taxon>Betaproteobacteria</taxon>
        <taxon>Neisseriales</taxon>
        <taxon>Neisseriaceae</taxon>
        <taxon>Vitreoscilla</taxon>
    </lineage>
</organism>
<evidence type="ECO:0000256" key="10">
    <source>
        <dbReference type="NCBIfam" id="TIGR00551"/>
    </source>
</evidence>
<dbReference type="GO" id="GO:0008734">
    <property type="term" value="F:L-aspartate oxidase activity"/>
    <property type="evidence" value="ECO:0007669"/>
    <property type="project" value="UniProtKB-EC"/>
</dbReference>
<reference evidence="13" key="1">
    <citation type="submission" date="2021-12" db="EMBL/GenBank/DDBJ databases">
        <authorList>
            <person name="Veyrier F.J."/>
        </authorList>
    </citation>
    <scope>NUCLEOTIDE SEQUENCE</scope>
    <source>
        <strain evidence="13">SAG 1488-6</strain>
    </source>
</reference>
<dbReference type="RefSeq" id="WP_104932383.1">
    <property type="nucleotide sequence ID" value="NZ_CP091512.1"/>
</dbReference>
<dbReference type="InterPro" id="IPR036188">
    <property type="entry name" value="FAD/NAD-bd_sf"/>
</dbReference>
<dbReference type="PANTHER" id="PTHR42716">
    <property type="entry name" value="L-ASPARTATE OXIDASE"/>
    <property type="match status" value="1"/>
</dbReference>
<evidence type="ECO:0000313" key="13">
    <source>
        <dbReference type="EMBL" id="UOO93492.1"/>
    </source>
</evidence>
<keyword evidence="8 11" id="KW-0560">Oxidoreductase</keyword>
<dbReference type="Gene3D" id="3.90.700.10">
    <property type="entry name" value="Succinate dehydrogenase/fumarate reductase flavoprotein, catalytic domain"/>
    <property type="match status" value="1"/>
</dbReference>
<evidence type="ECO:0000256" key="3">
    <source>
        <dbReference type="ARBA" id="ARBA00008562"/>
    </source>
</evidence>
<comment type="cofactor">
    <cofactor evidence="1 11">
        <name>FAD</name>
        <dbReference type="ChEBI" id="CHEBI:57692"/>
    </cofactor>
</comment>
<evidence type="ECO:0000256" key="11">
    <source>
        <dbReference type="RuleBase" id="RU362049"/>
    </source>
</evidence>
<comment type="similarity">
    <text evidence="3 11">Belongs to the FAD-dependent oxidoreductase 2 family. NadB subfamily.</text>
</comment>
<dbReference type="EC" id="1.4.3.16" evidence="4 10"/>
<protein>
    <recommendedName>
        <fullName evidence="4 10">L-aspartate oxidase</fullName>
        <ecNumber evidence="4 10">1.4.3.16</ecNumber>
    </recommendedName>
</protein>
<dbReference type="Gene3D" id="3.50.50.60">
    <property type="entry name" value="FAD/NAD(P)-binding domain"/>
    <property type="match status" value="1"/>
</dbReference>
<keyword evidence="6 11" id="KW-0662">Pyridine nucleotide biosynthesis</keyword>
<dbReference type="InterPro" id="IPR003953">
    <property type="entry name" value="FAD-dep_OxRdtase_2_FAD-bd"/>
</dbReference>
<dbReference type="PANTHER" id="PTHR42716:SF2">
    <property type="entry name" value="L-ASPARTATE OXIDASE, CHLOROPLASTIC"/>
    <property type="match status" value="1"/>
</dbReference>
<sequence length="508" mass="55820">MNMPKNSYDVVIIGAGLAGLSVALSLPTHLSVLLLSKEDLHTCSSNRAQGGIAAVMDLHDSVEEHVQDTLIAGAGLCHETAVRHIVSQGKTAIEWLCAHGVPFTYEQEDATQLHLTREGGHGKRRVVHAADHTGFSVTQTLQQQVRQYPNIDIVSHVQVTQLQVQNGVCVGLSIQDAQQHNHSIQAAKIVLASGGAGQLFALTTNPITATADGMALAAHAGCHLHQMAFIQFHPTALALPQNPCFLMSEALRGEGAILRNAMGERFMPAYDERAELAPRDIVARAIADQIQKTSQVYLDITHKPLSFIQHHFPSIYEFCLTQHQLDISQQWIPVAPAAHYACGGVVTDEHARTHVTHLYAVGEVACTGLHGANRLASNSLLECVVMGQQAAQHIVSNGAWDDFEPPFSNSFTWQNIDWHMTLDLQDAEDDFSPELLQQQMSQFFGIQRQSQAMQALYQRLLTWWQQSLASEHKRRLMLTAAILMVYDGLQQTTNHGAFFNVDLEAVVA</sequence>
<evidence type="ECO:0000256" key="9">
    <source>
        <dbReference type="ARBA" id="ARBA00048305"/>
    </source>
</evidence>
<dbReference type="PRINTS" id="PR00368">
    <property type="entry name" value="FADPNR"/>
</dbReference>
<dbReference type="InterPro" id="IPR027477">
    <property type="entry name" value="Succ_DH/fumarate_Rdtase_cat_sf"/>
</dbReference>
<evidence type="ECO:0000256" key="1">
    <source>
        <dbReference type="ARBA" id="ARBA00001974"/>
    </source>
</evidence>
<comment type="pathway">
    <text evidence="2 11">Cofactor biosynthesis; NAD(+) biosynthesis; iminoaspartate from L-aspartate (oxidase route): step 1/1.</text>
</comment>
<keyword evidence="7 11" id="KW-0274">FAD</keyword>
<keyword evidence="5 11" id="KW-0285">Flavoprotein</keyword>
<keyword evidence="14" id="KW-1185">Reference proteome</keyword>
<dbReference type="Proteomes" id="UP000832034">
    <property type="component" value="Chromosome"/>
</dbReference>
<reference evidence="13" key="2">
    <citation type="journal article" date="2022" name="Res Sq">
        <title>Evolution of multicellular longitudinally dividing oral cavity symbionts (Neisseriaceae).</title>
        <authorList>
            <person name="Nyongesa S."/>
            <person name="Weber P."/>
            <person name="Bernet E."/>
            <person name="Pullido F."/>
            <person name="Nieckarz M."/>
            <person name="Delaby M."/>
            <person name="Nieves C."/>
            <person name="Viehboeck T."/>
            <person name="Krause N."/>
            <person name="Rivera-Millot A."/>
            <person name="Nakamura A."/>
            <person name="Vischer N."/>
            <person name="VanNieuwenhze M."/>
            <person name="Brun Y."/>
            <person name="Cava F."/>
            <person name="Bulgheresi S."/>
            <person name="Veyrier F."/>
        </authorList>
    </citation>
    <scope>NUCLEOTIDE SEQUENCE</scope>
    <source>
        <strain evidence="13">SAG 1488-6</strain>
    </source>
</reference>
<evidence type="ECO:0000256" key="8">
    <source>
        <dbReference type="ARBA" id="ARBA00023002"/>
    </source>
</evidence>
<comment type="function">
    <text evidence="11">Catalyzes the oxidation of L-aspartate to iminoaspartate.</text>
</comment>
<comment type="catalytic activity">
    <reaction evidence="9">
        <text>L-aspartate + O2 = iminosuccinate + H2O2</text>
        <dbReference type="Rhea" id="RHEA:25876"/>
        <dbReference type="ChEBI" id="CHEBI:15379"/>
        <dbReference type="ChEBI" id="CHEBI:16240"/>
        <dbReference type="ChEBI" id="CHEBI:29991"/>
        <dbReference type="ChEBI" id="CHEBI:77875"/>
        <dbReference type="EC" id="1.4.3.16"/>
    </reaction>
    <physiologicalReaction direction="left-to-right" evidence="9">
        <dbReference type="Rhea" id="RHEA:25877"/>
    </physiologicalReaction>
</comment>
<proteinExistence type="inferred from homology"/>
<dbReference type="Pfam" id="PF00890">
    <property type="entry name" value="FAD_binding_2"/>
    <property type="match status" value="1"/>
</dbReference>
<dbReference type="SUPFAM" id="SSF51905">
    <property type="entry name" value="FAD/NAD(P)-binding domain"/>
    <property type="match status" value="1"/>
</dbReference>
<evidence type="ECO:0000256" key="6">
    <source>
        <dbReference type="ARBA" id="ARBA00022642"/>
    </source>
</evidence>
<dbReference type="EMBL" id="CP091512">
    <property type="protein sequence ID" value="UOO93492.1"/>
    <property type="molecule type" value="Genomic_DNA"/>
</dbReference>